<dbReference type="InterPro" id="IPR017900">
    <property type="entry name" value="4Fe4S_Fe_S_CS"/>
</dbReference>
<dbReference type="PANTHER" id="PTHR42859:SF3">
    <property type="entry name" value="ION-TRANSLOCATING OXIDOREDUCTASE COMPLEX SUBUNIT B"/>
    <property type="match status" value="1"/>
</dbReference>
<dbReference type="GO" id="GO:0051539">
    <property type="term" value="F:4 iron, 4 sulfur cluster binding"/>
    <property type="evidence" value="ECO:0007669"/>
    <property type="project" value="UniProtKB-KW"/>
</dbReference>
<dbReference type="NCBIfam" id="TIGR01944">
    <property type="entry name" value="rnfB"/>
    <property type="match status" value="1"/>
</dbReference>
<dbReference type="InterPro" id="IPR050294">
    <property type="entry name" value="RnfB_subfamily"/>
</dbReference>
<evidence type="ECO:0000256" key="2">
    <source>
        <dbReference type="ARBA" id="ARBA00022723"/>
    </source>
</evidence>
<keyword evidence="5" id="KW-0175">Coiled coil</keyword>
<dbReference type="GO" id="GO:0046872">
    <property type="term" value="F:metal ion binding"/>
    <property type="evidence" value="ECO:0007669"/>
    <property type="project" value="UniProtKB-KW"/>
</dbReference>
<feature type="coiled-coil region" evidence="5">
    <location>
        <begin position="252"/>
        <end position="300"/>
    </location>
</feature>
<dbReference type="EMBL" id="VLKG01000002">
    <property type="protein sequence ID" value="TWH76486.1"/>
    <property type="molecule type" value="Genomic_DNA"/>
</dbReference>
<keyword evidence="2" id="KW-0479">Metal-binding</keyword>
<protein>
    <submittedName>
        <fullName evidence="7">Electron transport complex protein RnfB</fullName>
    </submittedName>
</protein>
<evidence type="ECO:0000256" key="1">
    <source>
        <dbReference type="ARBA" id="ARBA00022485"/>
    </source>
</evidence>
<dbReference type="PROSITE" id="PS51379">
    <property type="entry name" value="4FE4S_FER_2"/>
    <property type="match status" value="2"/>
</dbReference>
<accession>A0A562IZY5</accession>
<evidence type="ECO:0000259" key="6">
    <source>
        <dbReference type="PROSITE" id="PS51379"/>
    </source>
</evidence>
<dbReference type="PROSITE" id="PS00198">
    <property type="entry name" value="4FE4S_FER_1"/>
    <property type="match status" value="1"/>
</dbReference>
<gene>
    <name evidence="7" type="ORF">LX59_00524</name>
</gene>
<evidence type="ECO:0000313" key="7">
    <source>
        <dbReference type="EMBL" id="TWH76486.1"/>
    </source>
</evidence>
<dbReference type="Proteomes" id="UP000319627">
    <property type="component" value="Unassembled WGS sequence"/>
</dbReference>
<name>A0A562IZY5_9GAMM</name>
<dbReference type="PANTHER" id="PTHR42859">
    <property type="entry name" value="OXIDOREDUCTASE"/>
    <property type="match status" value="1"/>
</dbReference>
<evidence type="ECO:0000313" key="8">
    <source>
        <dbReference type="Proteomes" id="UP000319627"/>
    </source>
</evidence>
<sequence length="309" mass="34110">MNTTTSSPTPQVAFIREDECIGCTKCRNACPVDAIVGSTRFLHTVITADCTGCALCITPCPMDCIELRPAMQPVENARVDWLKQRKLKRVAAQFGETTNASKTPVLFNPTPKPVVTKTADEHQKLKTAVSMTQVALSKAEQQFKRRPSPVLEAQIAKLRLAAQQAQERLNQALTPSPHLAARDELHQAKVHLVEQRAALKQAEQRGVTEAELAPLRQAVAKAEQALHQAEASTERPQPERVLSYKQPVSTQVRDLKTELALARAAVHKFERQPLTDPAVLQQARIRLQKAEQQLADYLAQSSTPEMPSA</sequence>
<feature type="domain" description="4Fe-4S ferredoxin-type" evidence="6">
    <location>
        <begin position="11"/>
        <end position="40"/>
    </location>
</feature>
<dbReference type="GO" id="GO:0009055">
    <property type="term" value="F:electron transfer activity"/>
    <property type="evidence" value="ECO:0007669"/>
    <property type="project" value="InterPro"/>
</dbReference>
<keyword evidence="3" id="KW-0408">Iron</keyword>
<dbReference type="Pfam" id="PF14697">
    <property type="entry name" value="Fer4_21"/>
    <property type="match status" value="1"/>
</dbReference>
<evidence type="ECO:0000256" key="5">
    <source>
        <dbReference type="SAM" id="Coils"/>
    </source>
</evidence>
<reference evidence="7 8" key="1">
    <citation type="submission" date="2019-07" db="EMBL/GenBank/DDBJ databases">
        <title>Genomic Encyclopedia of Type Strains, Phase I: the one thousand microbial genomes (KMG-I) project.</title>
        <authorList>
            <person name="Kyrpides N."/>
        </authorList>
    </citation>
    <scope>NUCLEOTIDE SEQUENCE [LARGE SCALE GENOMIC DNA]</scope>
    <source>
        <strain evidence="7 8">DSM 375</strain>
    </source>
</reference>
<keyword evidence="1" id="KW-0004">4Fe-4S</keyword>
<dbReference type="OrthoDB" id="9789936at2"/>
<dbReference type="InterPro" id="IPR010207">
    <property type="entry name" value="Elect_transpt_cplx_RnfB/RsxB"/>
</dbReference>
<keyword evidence="4" id="KW-0411">Iron-sulfur</keyword>
<evidence type="ECO:0000256" key="3">
    <source>
        <dbReference type="ARBA" id="ARBA00023004"/>
    </source>
</evidence>
<dbReference type="AlphaFoldDB" id="A0A562IZY5"/>
<keyword evidence="8" id="KW-1185">Reference proteome</keyword>
<dbReference type="InterPro" id="IPR017896">
    <property type="entry name" value="4Fe4S_Fe-S-bd"/>
</dbReference>
<dbReference type="SUPFAM" id="SSF54862">
    <property type="entry name" value="4Fe-4S ferredoxins"/>
    <property type="match status" value="1"/>
</dbReference>
<feature type="domain" description="4Fe-4S ferredoxin-type" evidence="6">
    <location>
        <begin position="41"/>
        <end position="70"/>
    </location>
</feature>
<organism evidence="7 8">
    <name type="scientific">Azomonas agilis</name>
    <dbReference type="NCBI Taxonomy" id="116849"/>
    <lineage>
        <taxon>Bacteria</taxon>
        <taxon>Pseudomonadati</taxon>
        <taxon>Pseudomonadota</taxon>
        <taxon>Gammaproteobacteria</taxon>
        <taxon>Pseudomonadales</taxon>
        <taxon>Pseudomonadaceae</taxon>
        <taxon>Azomonas</taxon>
    </lineage>
</organism>
<comment type="caution">
    <text evidence="7">The sequence shown here is derived from an EMBL/GenBank/DDBJ whole genome shotgun (WGS) entry which is preliminary data.</text>
</comment>
<dbReference type="Gene3D" id="3.30.70.20">
    <property type="match status" value="1"/>
</dbReference>
<proteinExistence type="predicted"/>
<evidence type="ECO:0000256" key="4">
    <source>
        <dbReference type="ARBA" id="ARBA00023014"/>
    </source>
</evidence>